<keyword evidence="4" id="KW-1185">Reference proteome</keyword>
<feature type="region of interest" description="Disordered" evidence="1">
    <location>
        <begin position="675"/>
        <end position="733"/>
    </location>
</feature>
<feature type="region of interest" description="Disordered" evidence="1">
    <location>
        <begin position="495"/>
        <end position="524"/>
    </location>
</feature>
<dbReference type="OrthoDB" id="5678229at2759"/>
<evidence type="ECO:0000256" key="2">
    <source>
        <dbReference type="SAM" id="Phobius"/>
    </source>
</evidence>
<feature type="compositionally biased region" description="Low complexity" evidence="1">
    <location>
        <begin position="706"/>
        <end position="718"/>
    </location>
</feature>
<feature type="region of interest" description="Disordered" evidence="1">
    <location>
        <begin position="33"/>
        <end position="75"/>
    </location>
</feature>
<evidence type="ECO:0000313" key="3">
    <source>
        <dbReference type="EMBL" id="OLY82522.1"/>
    </source>
</evidence>
<proteinExistence type="predicted"/>
<dbReference type="EMBL" id="LSSL01001452">
    <property type="protein sequence ID" value="OLY82522.1"/>
    <property type="molecule type" value="Genomic_DNA"/>
</dbReference>
<sequence length="834" mass="96333">MVDILKKTKKRSLKRNIPENSNLSLLSLFSNIAKPTRKKKTKREKSHRNKLSEPIGKSHKVSKKKKHIQVKEKSPEIRISSGYEEIYPSSSCSFSYPFSNNSSKTLAARSTKKKKRSPKPTSLTKKPVKEKKPKYHKECKVKYLKKSRKASKKKKKKKVASQQSSPVIKKKSNSDLAGKISKSLRTAKVGNWLQNYSHINYSLPSVSHALDSDVEPIISRFSSEDFNPPSISGNDGSRASNYSQPSAYKDRNDYIKNLLAAYSISHKKNKPGIKNKRSNSLPKALGSICSNIDPINLGYSFDQNSEYEHQNFQFPSQPNIQKPKKAYRYEPPNISNGYHFSRYGKSDYYPYHERDFLNRYVSIDIDRLERMRYNDYLKSMHFKNRQFENDRNMYHNGYNYPYDYRRVHPFSDHMSIQMPDYYSFSTAENYNNDIFKSSASNNTFMDYLSKKEKHPKQKMYAPFYKGATNDGKRVIPIMNPKYKRKNNHQEHTIFRPSTDKPIVESSKFRNSGSNKNVSRSAWPNSHHANQYLGSLADQNYPQNNNYNIRNSDIPLSFLASNKTPISIGNYPSGSLLNSQDFENYSFGIGYRENTNKSSFLENNFVQTRPPELATKYNPGSFNHIRSSLADTSFNPDIPDNYINSFHDIESYNAASKKVLPNSNRLKEKVRSPVIRKRNRARNKALGTPKPPIFKMRQIKNLDRNSPKSSKSPNPSPKSLNTKKQSKNHPKSIKPLSIKIENEESFTNLVKSLTLLNTPRHKPKEKKGVDNYSSPAMNLDIDKNLTHIPQKSSKKTRNLFCCFKYRIINFILWLCIIILTSIFILYVKGLLQKTN</sequence>
<organism evidence="3 4">
    <name type="scientific">Smittium mucronatum</name>
    <dbReference type="NCBI Taxonomy" id="133383"/>
    <lineage>
        <taxon>Eukaryota</taxon>
        <taxon>Fungi</taxon>
        <taxon>Fungi incertae sedis</taxon>
        <taxon>Zoopagomycota</taxon>
        <taxon>Kickxellomycotina</taxon>
        <taxon>Harpellomycetes</taxon>
        <taxon>Harpellales</taxon>
        <taxon>Legeriomycetaceae</taxon>
        <taxon>Smittium</taxon>
    </lineage>
</organism>
<keyword evidence="2" id="KW-0472">Membrane</keyword>
<comment type="caution">
    <text evidence="3">The sequence shown here is derived from an EMBL/GenBank/DDBJ whole genome shotgun (WGS) entry which is preliminary data.</text>
</comment>
<feature type="transmembrane region" description="Helical" evidence="2">
    <location>
        <begin position="806"/>
        <end position="826"/>
    </location>
</feature>
<feature type="compositionally biased region" description="Polar residues" evidence="1">
    <location>
        <begin position="225"/>
        <end position="246"/>
    </location>
</feature>
<feature type="region of interest" description="Disordered" evidence="1">
    <location>
        <begin position="105"/>
        <end position="175"/>
    </location>
</feature>
<evidence type="ECO:0000313" key="4">
    <source>
        <dbReference type="Proteomes" id="UP000187455"/>
    </source>
</evidence>
<gene>
    <name evidence="3" type="ORF">AYI68_g3357</name>
</gene>
<feature type="region of interest" description="Disordered" evidence="1">
    <location>
        <begin position="225"/>
        <end position="247"/>
    </location>
</feature>
<dbReference type="Proteomes" id="UP000187455">
    <property type="component" value="Unassembled WGS sequence"/>
</dbReference>
<keyword evidence="2" id="KW-0812">Transmembrane</keyword>
<protein>
    <submittedName>
        <fullName evidence="3">Uncharacterized protein</fullName>
    </submittedName>
</protein>
<feature type="compositionally biased region" description="Basic residues" evidence="1">
    <location>
        <begin position="57"/>
        <end position="68"/>
    </location>
</feature>
<feature type="compositionally biased region" description="Basic residues" evidence="1">
    <location>
        <begin position="35"/>
        <end position="49"/>
    </location>
</feature>
<dbReference type="AlphaFoldDB" id="A0A1R0H048"/>
<reference evidence="3 4" key="1">
    <citation type="journal article" date="2016" name="Mol. Biol. Evol.">
        <title>Genome-Wide Survey of Gut Fungi (Harpellales) Reveals the First Horizontally Transferred Ubiquitin Gene from a Mosquito Host.</title>
        <authorList>
            <person name="Wang Y."/>
            <person name="White M.M."/>
            <person name="Kvist S."/>
            <person name="Moncalvo J.M."/>
        </authorList>
    </citation>
    <scope>NUCLEOTIDE SEQUENCE [LARGE SCALE GENOMIC DNA]</scope>
    <source>
        <strain evidence="3 4">ALG-7-W6</strain>
    </source>
</reference>
<name>A0A1R0H048_9FUNG</name>
<accession>A0A1R0H048</accession>
<keyword evidence="2" id="KW-1133">Transmembrane helix</keyword>
<evidence type="ECO:0000256" key="1">
    <source>
        <dbReference type="SAM" id="MobiDB-lite"/>
    </source>
</evidence>
<feature type="compositionally biased region" description="Basic residues" evidence="1">
    <location>
        <begin position="126"/>
        <end position="135"/>
    </location>
</feature>
<feature type="compositionally biased region" description="Polar residues" evidence="1">
    <location>
        <begin position="508"/>
        <end position="524"/>
    </location>
</feature>
<feature type="compositionally biased region" description="Basic residues" evidence="1">
    <location>
        <begin position="142"/>
        <end position="159"/>
    </location>
</feature>